<dbReference type="Proteomes" id="UP000232230">
    <property type="component" value="Chromosome"/>
</dbReference>
<dbReference type="AlphaFoldDB" id="A0A2K8NYJ7"/>
<feature type="chain" id="PRO_5014810641" evidence="1">
    <location>
        <begin position="19"/>
        <end position="204"/>
    </location>
</feature>
<reference evidence="2 3" key="1">
    <citation type="submission" date="2017-11" db="EMBL/GenBank/DDBJ databases">
        <title>Genome sequence of Entomoplasma somnilux PYAN-1 (ATCC 49194).</title>
        <authorList>
            <person name="Lo W.-S."/>
            <person name="Gasparich G.E."/>
            <person name="Kuo C.-H."/>
        </authorList>
    </citation>
    <scope>NUCLEOTIDE SEQUENCE [LARGE SCALE GENOMIC DNA]</scope>
    <source>
        <strain evidence="2 3">PYAN-1</strain>
    </source>
</reference>
<protein>
    <submittedName>
        <fullName evidence="2">Uncharacterized protein</fullName>
    </submittedName>
</protein>
<evidence type="ECO:0000313" key="2">
    <source>
        <dbReference type="EMBL" id="ATZ18626.1"/>
    </source>
</evidence>
<organism evidence="2 3">
    <name type="scientific">Williamsoniiplasma somnilux</name>
    <dbReference type="NCBI Taxonomy" id="215578"/>
    <lineage>
        <taxon>Bacteria</taxon>
        <taxon>Bacillati</taxon>
        <taxon>Mycoplasmatota</taxon>
        <taxon>Mollicutes</taxon>
        <taxon>Entomoplasmatales</taxon>
        <taxon>Williamsoniiplasma</taxon>
    </lineage>
</organism>
<keyword evidence="3" id="KW-1185">Reference proteome</keyword>
<dbReference type="RefSeq" id="WP_024863689.1">
    <property type="nucleotide sequence ID" value="NZ_CP024965.1"/>
</dbReference>
<accession>A0A2K8NYJ7</accession>
<name>A0A2K8NYJ7_9MOLU</name>
<evidence type="ECO:0000256" key="1">
    <source>
        <dbReference type="SAM" id="SignalP"/>
    </source>
</evidence>
<feature type="signal peptide" evidence="1">
    <location>
        <begin position="1"/>
        <end position="18"/>
    </location>
</feature>
<proteinExistence type="predicted"/>
<dbReference type="EMBL" id="CP024965">
    <property type="protein sequence ID" value="ATZ18626.1"/>
    <property type="molecule type" value="Genomic_DNA"/>
</dbReference>
<evidence type="ECO:0000313" key="3">
    <source>
        <dbReference type="Proteomes" id="UP000232230"/>
    </source>
</evidence>
<gene>
    <name evidence="2" type="ORF">ESOMN_v1c02420</name>
</gene>
<dbReference type="KEGG" id="esx:ESOMN_v1c02420"/>
<keyword evidence="1" id="KW-0732">Signal</keyword>
<sequence length="204" mass="23534">MIKLIALLSGIITPVASIAPVVSTVQKNNILQEKSDDAKAEEKILYWNNNHSREIRRTTSFPATKNDSPELNSIWNFDLGTEKPNYKTLDFINANGISLKWGGDHLMWKWPTKVNLEFNDLNKVQIYGGKDPAFYDYVRKNKIVDHEYTDILAKCLVKTYFGYTWYQKDGHYYMQFLAWQVVLESNSFSKAYLTADFGLGISLK</sequence>